<evidence type="ECO:0000256" key="2">
    <source>
        <dbReference type="ARBA" id="ARBA00023125"/>
    </source>
</evidence>
<keyword evidence="3" id="KW-0804">Transcription</keyword>
<dbReference type="GO" id="GO:0003700">
    <property type="term" value="F:DNA-binding transcription factor activity"/>
    <property type="evidence" value="ECO:0007669"/>
    <property type="project" value="InterPro"/>
</dbReference>
<keyword evidence="2 5" id="KW-0238">DNA-binding</keyword>
<name>A0A4R6JPW5_9ACTN</name>
<feature type="domain" description="HTH araC/xylS-type" evidence="4">
    <location>
        <begin position="190"/>
        <end position="288"/>
    </location>
</feature>
<dbReference type="PANTHER" id="PTHR46796:SF13">
    <property type="entry name" value="HTH-TYPE TRANSCRIPTIONAL ACTIVATOR RHAS"/>
    <property type="match status" value="1"/>
</dbReference>
<dbReference type="InterPro" id="IPR032783">
    <property type="entry name" value="AraC_lig"/>
</dbReference>
<dbReference type="InterPro" id="IPR018062">
    <property type="entry name" value="HTH_AraC-typ_CS"/>
</dbReference>
<dbReference type="EMBL" id="SNWR01000001">
    <property type="protein sequence ID" value="TDO36876.1"/>
    <property type="molecule type" value="Genomic_DNA"/>
</dbReference>
<dbReference type="InterPro" id="IPR011051">
    <property type="entry name" value="RmlC_Cupin_sf"/>
</dbReference>
<dbReference type="Gene3D" id="2.60.120.10">
    <property type="entry name" value="Jelly Rolls"/>
    <property type="match status" value="1"/>
</dbReference>
<dbReference type="AlphaFoldDB" id="A0A4R6JPW5"/>
<dbReference type="InterPro" id="IPR014710">
    <property type="entry name" value="RmlC-like_jellyroll"/>
</dbReference>
<dbReference type="PANTHER" id="PTHR46796">
    <property type="entry name" value="HTH-TYPE TRANSCRIPTIONAL ACTIVATOR RHAS-RELATED"/>
    <property type="match status" value="1"/>
</dbReference>
<dbReference type="GO" id="GO:0043565">
    <property type="term" value="F:sequence-specific DNA binding"/>
    <property type="evidence" value="ECO:0007669"/>
    <property type="project" value="InterPro"/>
</dbReference>
<dbReference type="InterPro" id="IPR018060">
    <property type="entry name" value="HTH_AraC"/>
</dbReference>
<dbReference type="InterPro" id="IPR050204">
    <property type="entry name" value="AraC_XylS_family_regulators"/>
</dbReference>
<dbReference type="OrthoDB" id="241790at2"/>
<dbReference type="Pfam" id="PF12833">
    <property type="entry name" value="HTH_18"/>
    <property type="match status" value="1"/>
</dbReference>
<dbReference type="PROSITE" id="PS01124">
    <property type="entry name" value="HTH_ARAC_FAMILY_2"/>
    <property type="match status" value="1"/>
</dbReference>
<evidence type="ECO:0000313" key="6">
    <source>
        <dbReference type="Proteomes" id="UP000294901"/>
    </source>
</evidence>
<keyword evidence="1" id="KW-0805">Transcription regulation</keyword>
<evidence type="ECO:0000313" key="5">
    <source>
        <dbReference type="EMBL" id="TDO36876.1"/>
    </source>
</evidence>
<evidence type="ECO:0000259" key="4">
    <source>
        <dbReference type="PROSITE" id="PS01124"/>
    </source>
</evidence>
<dbReference type="Pfam" id="PF12852">
    <property type="entry name" value="Cupin_6"/>
    <property type="match status" value="1"/>
</dbReference>
<accession>A0A4R6JPW5</accession>
<dbReference type="SUPFAM" id="SSF51182">
    <property type="entry name" value="RmlC-like cupins"/>
    <property type="match status" value="1"/>
</dbReference>
<dbReference type="InterPro" id="IPR009057">
    <property type="entry name" value="Homeodomain-like_sf"/>
</dbReference>
<reference evidence="5 6" key="1">
    <citation type="submission" date="2019-03" db="EMBL/GenBank/DDBJ databases">
        <title>Sequencing the genomes of 1000 actinobacteria strains.</title>
        <authorList>
            <person name="Klenk H.-P."/>
        </authorList>
    </citation>
    <scope>NUCLEOTIDE SEQUENCE [LARGE SCALE GENOMIC DNA]</scope>
    <source>
        <strain evidence="5 6">DSM 43805</strain>
    </source>
</reference>
<evidence type="ECO:0000256" key="1">
    <source>
        <dbReference type="ARBA" id="ARBA00023015"/>
    </source>
</evidence>
<gene>
    <name evidence="5" type="ORF">C8E87_0462</name>
</gene>
<proteinExistence type="predicted"/>
<dbReference type="SUPFAM" id="SSF46689">
    <property type="entry name" value="Homeodomain-like"/>
    <property type="match status" value="2"/>
</dbReference>
<dbReference type="SMART" id="SM00342">
    <property type="entry name" value="HTH_ARAC"/>
    <property type="match status" value="1"/>
</dbReference>
<protein>
    <submittedName>
        <fullName evidence="5">AraC-like DNA-binding protein</fullName>
    </submittedName>
</protein>
<dbReference type="Gene3D" id="1.10.10.60">
    <property type="entry name" value="Homeodomain-like"/>
    <property type="match status" value="2"/>
</dbReference>
<evidence type="ECO:0000256" key="3">
    <source>
        <dbReference type="ARBA" id="ARBA00023163"/>
    </source>
</evidence>
<keyword evidence="6" id="KW-1185">Reference proteome</keyword>
<comment type="caution">
    <text evidence="5">The sequence shown here is derived from an EMBL/GenBank/DDBJ whole genome shotgun (WGS) entry which is preliminary data.</text>
</comment>
<dbReference type="PROSITE" id="PS00041">
    <property type="entry name" value="HTH_ARAC_FAMILY_1"/>
    <property type="match status" value="1"/>
</dbReference>
<dbReference type="Proteomes" id="UP000294901">
    <property type="component" value="Unassembled WGS sequence"/>
</dbReference>
<sequence length="296" mass="31204">MTPVDGISQAIAALRVGRGTVRRFRMAGPWGLSYAGLTGSGFHVVLRGTGWLLTEDRPPVELNPGDVVVITSGVDHGLASLPRPLRGLPPVVLGTDEPASGADGFEFLCGAYRLHPGQDVHPFLATLPDPIVVPAAGRADPVAALLDEQQAAGLLIDAARHAFLDLMLASALGRWLAAANHLPTPDPKITAAVRAIDANPETRWTVQELSRAAGMSRATFTRRFTSAVGRPPADYLLTHRLGHAARLLRETDAPLAAIARRAGYSTESALAGAFRRAYGMAPGAFRRAQSARGPAS</sequence>
<organism evidence="5 6">
    <name type="scientific">Paractinoplanes brasiliensis</name>
    <dbReference type="NCBI Taxonomy" id="52695"/>
    <lineage>
        <taxon>Bacteria</taxon>
        <taxon>Bacillati</taxon>
        <taxon>Actinomycetota</taxon>
        <taxon>Actinomycetes</taxon>
        <taxon>Micromonosporales</taxon>
        <taxon>Micromonosporaceae</taxon>
        <taxon>Paractinoplanes</taxon>
    </lineage>
</organism>